<reference evidence="2" key="1">
    <citation type="submission" date="2024-07" db="EMBL/GenBank/DDBJ databases">
        <authorList>
            <person name="Yu S.T."/>
        </authorList>
    </citation>
    <scope>NUCLEOTIDE SEQUENCE</scope>
    <source>
        <strain evidence="2">R35</strain>
    </source>
</reference>
<dbReference type="Gene3D" id="1.25.40.10">
    <property type="entry name" value="Tetratricopeptide repeat domain"/>
    <property type="match status" value="1"/>
</dbReference>
<dbReference type="Gene3D" id="3.40.50.1460">
    <property type="match status" value="1"/>
</dbReference>
<accession>A0AB39S2W0</accession>
<dbReference type="NCBIfam" id="NF047832">
    <property type="entry name" value="caspase_w_EACC1"/>
    <property type="match status" value="1"/>
</dbReference>
<evidence type="ECO:0000313" key="2">
    <source>
        <dbReference type="EMBL" id="XDQ61038.1"/>
    </source>
</evidence>
<dbReference type="InterPro" id="IPR011990">
    <property type="entry name" value="TPR-like_helical_dom_sf"/>
</dbReference>
<dbReference type="SUPFAM" id="SSF52129">
    <property type="entry name" value="Caspase-like"/>
    <property type="match status" value="1"/>
</dbReference>
<dbReference type="GO" id="GO:0006508">
    <property type="term" value="P:proteolysis"/>
    <property type="evidence" value="ECO:0007669"/>
    <property type="project" value="InterPro"/>
</dbReference>
<dbReference type="SUPFAM" id="SSF48452">
    <property type="entry name" value="TPR-like"/>
    <property type="match status" value="1"/>
</dbReference>
<dbReference type="Pfam" id="PF00656">
    <property type="entry name" value="Peptidase_C14"/>
    <property type="match status" value="1"/>
</dbReference>
<dbReference type="InterPro" id="IPR029030">
    <property type="entry name" value="Caspase-like_dom_sf"/>
</dbReference>
<dbReference type="InterPro" id="IPR011600">
    <property type="entry name" value="Pept_C14_caspase"/>
</dbReference>
<dbReference type="AlphaFoldDB" id="A0AB39S2W0"/>
<organism evidence="2">
    <name type="scientific">Streptomyces sp. R35</name>
    <dbReference type="NCBI Taxonomy" id="3238630"/>
    <lineage>
        <taxon>Bacteria</taxon>
        <taxon>Bacillati</taxon>
        <taxon>Actinomycetota</taxon>
        <taxon>Actinomycetes</taxon>
        <taxon>Kitasatosporales</taxon>
        <taxon>Streptomycetaceae</taxon>
        <taxon>Streptomyces</taxon>
    </lineage>
</organism>
<sequence length="389" mass="41732">MNGDLPDPSASRVVLIGGSEYRSLVPLPPVSSNLQSLCTTLQDPTICGIPEANCTVVKDPQLPSEFLDPVANAAATARDTLLVYYSGHGLRDTDDPDLYMALRDSQEGRGYTAVAYNHLRSVVRMSRARRRIVILDCCFSGRAARAMSADVQNLAAQAKVEGTYVLAASPGDRPALAPEGEVYTTFTGELLDLLRGGIPDGPELIDLETIYRTLEDRLRAKNKPLPQRTFENQAGLLPIARNRACAPARGVGGPVLDLQVTSAITTTGLRLARRLRAVGRTRDALPVLRLILGQPGTTEGGDDILVRLELADILTELDHGREAIEVLETAFVAVHNRAGPEVLTVCRRLAALLREMGSHAEACDVLEHALKLSFPAEAPLAPPTAGGLT</sequence>
<feature type="domain" description="Peptidase C14 caspase" evidence="1">
    <location>
        <begin position="13"/>
        <end position="228"/>
    </location>
</feature>
<evidence type="ECO:0000259" key="1">
    <source>
        <dbReference type="Pfam" id="PF00656"/>
    </source>
</evidence>
<name>A0AB39S2W0_9ACTN</name>
<gene>
    <name evidence="2" type="ORF">AB5J50_09720</name>
</gene>
<dbReference type="RefSeq" id="WP_327427270.1">
    <property type="nucleotide sequence ID" value="NZ_CP163440.1"/>
</dbReference>
<protein>
    <submittedName>
        <fullName evidence="2">Caspase family protein</fullName>
    </submittedName>
</protein>
<dbReference type="GO" id="GO:0004197">
    <property type="term" value="F:cysteine-type endopeptidase activity"/>
    <property type="evidence" value="ECO:0007669"/>
    <property type="project" value="InterPro"/>
</dbReference>
<proteinExistence type="predicted"/>
<dbReference type="EMBL" id="CP163440">
    <property type="protein sequence ID" value="XDQ61038.1"/>
    <property type="molecule type" value="Genomic_DNA"/>
</dbReference>